<feature type="region of interest" description="Disordered" evidence="11">
    <location>
        <begin position="107"/>
        <end position="130"/>
    </location>
</feature>
<comment type="subunit">
    <text evidence="9">Component of the NuA4 histone acetyltransferase complex.</text>
</comment>
<evidence type="ECO:0000256" key="11">
    <source>
        <dbReference type="SAM" id="MobiDB-lite"/>
    </source>
</evidence>
<evidence type="ECO:0000256" key="5">
    <source>
        <dbReference type="ARBA" id="ARBA00023015"/>
    </source>
</evidence>
<dbReference type="GO" id="GO:0016740">
    <property type="term" value="F:transferase activity"/>
    <property type="evidence" value="ECO:0007669"/>
    <property type="project" value="UniProtKB-KW"/>
</dbReference>
<feature type="region of interest" description="Disordered" evidence="11">
    <location>
        <begin position="147"/>
        <end position="173"/>
    </location>
</feature>
<dbReference type="AlphaFoldDB" id="A0A8A1MBZ9"/>
<evidence type="ECO:0000256" key="7">
    <source>
        <dbReference type="ARBA" id="ARBA00023163"/>
    </source>
</evidence>
<dbReference type="GO" id="GO:0006281">
    <property type="term" value="P:DNA repair"/>
    <property type="evidence" value="ECO:0007669"/>
    <property type="project" value="UniProtKB-UniRule"/>
</dbReference>
<feature type="compositionally biased region" description="Low complexity" evidence="11">
    <location>
        <begin position="151"/>
        <end position="167"/>
    </location>
</feature>
<evidence type="ECO:0000256" key="10">
    <source>
        <dbReference type="SAM" id="Coils"/>
    </source>
</evidence>
<reference evidence="12" key="1">
    <citation type="submission" date="2021-01" db="EMBL/GenBank/DDBJ databases">
        <title>Chromosome-level genome assembly of a human fungal pathogen reveals clustering of transcriptionally co-regulated genes.</title>
        <authorList>
            <person name="Voorhies M."/>
            <person name="Cohen S."/>
            <person name="Shea T.P."/>
            <person name="Petrus S."/>
            <person name="Munoz J.F."/>
            <person name="Poplawski S."/>
            <person name="Goldman W.E."/>
            <person name="Michael T."/>
            <person name="Cuomo C.A."/>
            <person name="Sil A."/>
            <person name="Beyhan S."/>
        </authorList>
    </citation>
    <scope>NUCLEOTIDE SEQUENCE</scope>
    <source>
        <strain evidence="12">WU24</strain>
    </source>
</reference>
<comment type="function">
    <text evidence="9">Component of the NuA4 histone acetyltransferase complex which is involved in transcriptional activation of selected genes principally by acetylation of nucleosomal histone H4 and H2A. The NuA4 complex is also involved in DNA repair.</text>
</comment>
<dbReference type="PANTHER" id="PTHR13476">
    <property type="entry name" value="CHROMATIN MODIFICATION-RELATED PROTEIN MEAF6"/>
    <property type="match status" value="1"/>
</dbReference>
<comment type="subcellular location">
    <subcellularLocation>
        <location evidence="1 9">Nucleus</location>
    </subcellularLocation>
</comment>
<comment type="similarity">
    <text evidence="2 9">Belongs to the EAF6 family.</text>
</comment>
<keyword evidence="4 9" id="KW-0156">Chromatin regulator</keyword>
<evidence type="ECO:0000313" key="13">
    <source>
        <dbReference type="Proteomes" id="UP000663671"/>
    </source>
</evidence>
<evidence type="ECO:0000313" key="12">
    <source>
        <dbReference type="EMBL" id="QSS62144.1"/>
    </source>
</evidence>
<sequence length="173" mass="18306">MTENIPPATTAVATGPNGVPATAGSEQVQSRGIPYYEKLRRELRETIQKKRLMDKNMAALEESIYRFEQSYLEETGAGNIIKGFDNYIKGSSGGSGIGFGSSLGSMTGGSGTGGPTTRRKSAVQDTDRVFSRSSASFMRVPTTLETIKRLPTPSATATATTTTTAAIHPPPTP</sequence>
<dbReference type="GO" id="GO:0006325">
    <property type="term" value="P:chromatin organization"/>
    <property type="evidence" value="ECO:0007669"/>
    <property type="project" value="UniProtKB-KW"/>
</dbReference>
<dbReference type="Pfam" id="PF09340">
    <property type="entry name" value="NuA4"/>
    <property type="match status" value="1"/>
</dbReference>
<keyword evidence="7 9" id="KW-0804">Transcription</keyword>
<name>A0A8A1MBZ9_AJECA</name>
<keyword evidence="9" id="KW-0227">DNA damage</keyword>
<evidence type="ECO:0000256" key="4">
    <source>
        <dbReference type="ARBA" id="ARBA00022853"/>
    </source>
</evidence>
<evidence type="ECO:0000256" key="9">
    <source>
        <dbReference type="RuleBase" id="RU368022"/>
    </source>
</evidence>
<evidence type="ECO:0000256" key="3">
    <source>
        <dbReference type="ARBA" id="ARBA00018504"/>
    </source>
</evidence>
<feature type="region of interest" description="Disordered" evidence="11">
    <location>
        <begin position="1"/>
        <end position="26"/>
    </location>
</feature>
<keyword evidence="5 9" id="KW-0805">Transcription regulation</keyword>
<accession>A0A8A1MBZ9</accession>
<feature type="coiled-coil region" evidence="10">
    <location>
        <begin position="36"/>
        <end position="63"/>
    </location>
</feature>
<keyword evidence="6 10" id="KW-0175">Coiled coil</keyword>
<dbReference type="GO" id="GO:0005634">
    <property type="term" value="C:nucleus"/>
    <property type="evidence" value="ECO:0007669"/>
    <property type="project" value="UniProtKB-SubCell"/>
</dbReference>
<keyword evidence="8 9" id="KW-0539">Nucleus</keyword>
<evidence type="ECO:0000256" key="2">
    <source>
        <dbReference type="ARBA" id="ARBA00010916"/>
    </source>
</evidence>
<keyword evidence="9" id="KW-0234">DNA repair</keyword>
<protein>
    <recommendedName>
        <fullName evidence="3 9">Chromatin modification-related protein EAF6</fullName>
    </recommendedName>
</protein>
<proteinExistence type="inferred from homology"/>
<dbReference type="EMBL" id="CP069111">
    <property type="protein sequence ID" value="QSS62144.1"/>
    <property type="molecule type" value="Genomic_DNA"/>
</dbReference>
<evidence type="ECO:0000256" key="1">
    <source>
        <dbReference type="ARBA" id="ARBA00004123"/>
    </source>
</evidence>
<dbReference type="VEuPathDB" id="FungiDB:I7I51_04321"/>
<evidence type="ECO:0000256" key="8">
    <source>
        <dbReference type="ARBA" id="ARBA00023242"/>
    </source>
</evidence>
<dbReference type="OrthoDB" id="440324at2759"/>
<keyword evidence="12" id="KW-0808">Transferase</keyword>
<dbReference type="Proteomes" id="UP000663671">
    <property type="component" value="Chromosome 5"/>
</dbReference>
<organism evidence="12 13">
    <name type="scientific">Ajellomyces capsulatus</name>
    <name type="common">Darling's disease fungus</name>
    <name type="synonym">Histoplasma capsulatum</name>
    <dbReference type="NCBI Taxonomy" id="5037"/>
    <lineage>
        <taxon>Eukaryota</taxon>
        <taxon>Fungi</taxon>
        <taxon>Dikarya</taxon>
        <taxon>Ascomycota</taxon>
        <taxon>Pezizomycotina</taxon>
        <taxon>Eurotiomycetes</taxon>
        <taxon>Eurotiomycetidae</taxon>
        <taxon>Onygenales</taxon>
        <taxon>Ajellomycetaceae</taxon>
        <taxon>Histoplasma</taxon>
    </lineage>
</organism>
<gene>
    <name evidence="12" type="ORF">I7I51_04321</name>
</gene>
<dbReference type="GO" id="GO:0035267">
    <property type="term" value="C:NuA4 histone acetyltransferase complex"/>
    <property type="evidence" value="ECO:0007669"/>
    <property type="project" value="UniProtKB-UniRule"/>
</dbReference>
<dbReference type="InterPro" id="IPR015418">
    <property type="entry name" value="Eaf6"/>
</dbReference>
<evidence type="ECO:0000256" key="6">
    <source>
        <dbReference type="ARBA" id="ARBA00023054"/>
    </source>
</evidence>